<keyword evidence="6" id="KW-0675">Receptor</keyword>
<evidence type="ECO:0000256" key="5">
    <source>
        <dbReference type="ARBA" id="ARBA00023136"/>
    </source>
</evidence>
<evidence type="ECO:0000256" key="2">
    <source>
        <dbReference type="ARBA" id="ARBA00007242"/>
    </source>
</evidence>
<keyword evidence="7" id="KW-0325">Glycoprotein</keyword>
<comment type="caution">
    <text evidence="10">The sequence shown here is derived from an EMBL/GenBank/DDBJ whole genome shotgun (WGS) entry which is preliminary data.</text>
</comment>
<dbReference type="Gene3D" id="3.40.50.2300">
    <property type="match status" value="2"/>
</dbReference>
<protein>
    <recommendedName>
        <fullName evidence="9">Receptor ligand binding region domain-containing protein</fullName>
    </recommendedName>
</protein>
<feature type="signal peptide" evidence="8">
    <location>
        <begin position="1"/>
        <end position="33"/>
    </location>
</feature>
<gene>
    <name evidence="10" type="ORF">BaRGS_00008769</name>
</gene>
<dbReference type="InterPro" id="IPR000337">
    <property type="entry name" value="GPCR_3"/>
</dbReference>
<name>A0ABD0LL06_9CAEN</name>
<evidence type="ECO:0000256" key="4">
    <source>
        <dbReference type="ARBA" id="ARBA00022989"/>
    </source>
</evidence>
<evidence type="ECO:0000256" key="1">
    <source>
        <dbReference type="ARBA" id="ARBA00004141"/>
    </source>
</evidence>
<dbReference type="InterPro" id="IPR050726">
    <property type="entry name" value="mGluR"/>
</dbReference>
<dbReference type="InterPro" id="IPR001828">
    <property type="entry name" value="ANF_lig-bd_rcpt"/>
</dbReference>
<dbReference type="InterPro" id="IPR000162">
    <property type="entry name" value="GPCR_3_mtglu_rcpt"/>
</dbReference>
<dbReference type="InterPro" id="IPR028082">
    <property type="entry name" value="Peripla_BP_I"/>
</dbReference>
<evidence type="ECO:0000313" key="10">
    <source>
        <dbReference type="EMBL" id="KAK7499921.1"/>
    </source>
</evidence>
<dbReference type="EMBL" id="JACVVK020000040">
    <property type="protein sequence ID" value="KAK7499921.1"/>
    <property type="molecule type" value="Genomic_DNA"/>
</dbReference>
<evidence type="ECO:0000259" key="9">
    <source>
        <dbReference type="Pfam" id="PF01094"/>
    </source>
</evidence>
<dbReference type="SUPFAM" id="SSF53822">
    <property type="entry name" value="Periplasmic binding protein-like I"/>
    <property type="match status" value="1"/>
</dbReference>
<dbReference type="PANTHER" id="PTHR24060">
    <property type="entry name" value="METABOTROPIC GLUTAMATE RECEPTOR"/>
    <property type="match status" value="1"/>
</dbReference>
<dbReference type="PRINTS" id="PR00248">
    <property type="entry name" value="GPCRMGR"/>
</dbReference>
<reference evidence="10 11" key="1">
    <citation type="journal article" date="2023" name="Sci. Data">
        <title>Genome assembly of the Korean intertidal mud-creeper Batillaria attramentaria.</title>
        <authorList>
            <person name="Patra A.K."/>
            <person name="Ho P.T."/>
            <person name="Jun S."/>
            <person name="Lee S.J."/>
            <person name="Kim Y."/>
            <person name="Won Y.J."/>
        </authorList>
    </citation>
    <scope>NUCLEOTIDE SEQUENCE [LARGE SCALE GENOMIC DNA]</scope>
    <source>
        <strain evidence="10">Wonlab-2016</strain>
    </source>
</reference>
<dbReference type="GO" id="GO:0016020">
    <property type="term" value="C:membrane"/>
    <property type="evidence" value="ECO:0007669"/>
    <property type="project" value="UniProtKB-SubCell"/>
</dbReference>
<feature type="domain" description="Receptor ligand binding region" evidence="9">
    <location>
        <begin position="96"/>
        <end position="481"/>
    </location>
</feature>
<accession>A0ABD0LL06</accession>
<keyword evidence="3" id="KW-0812">Transmembrane</keyword>
<evidence type="ECO:0000313" key="11">
    <source>
        <dbReference type="Proteomes" id="UP001519460"/>
    </source>
</evidence>
<comment type="similarity">
    <text evidence="2">Belongs to the G-protein coupled receptor 3 family.</text>
</comment>
<organism evidence="10 11">
    <name type="scientific">Batillaria attramentaria</name>
    <dbReference type="NCBI Taxonomy" id="370345"/>
    <lineage>
        <taxon>Eukaryota</taxon>
        <taxon>Metazoa</taxon>
        <taxon>Spiralia</taxon>
        <taxon>Lophotrochozoa</taxon>
        <taxon>Mollusca</taxon>
        <taxon>Gastropoda</taxon>
        <taxon>Caenogastropoda</taxon>
        <taxon>Sorbeoconcha</taxon>
        <taxon>Cerithioidea</taxon>
        <taxon>Batillariidae</taxon>
        <taxon>Batillaria</taxon>
    </lineage>
</organism>
<evidence type="ECO:0000256" key="3">
    <source>
        <dbReference type="ARBA" id="ARBA00022692"/>
    </source>
</evidence>
<keyword evidence="11" id="KW-1185">Reference proteome</keyword>
<feature type="chain" id="PRO_5044864143" description="Receptor ligand binding region domain-containing protein" evidence="8">
    <location>
        <begin position="34"/>
        <end position="482"/>
    </location>
</feature>
<evidence type="ECO:0000256" key="8">
    <source>
        <dbReference type="SAM" id="SignalP"/>
    </source>
</evidence>
<dbReference type="AlphaFoldDB" id="A0ABD0LL06"/>
<sequence>MAARSPSAKSRGLVLLLPLVVLLLFSVPPTVLSAFRAGSETFRPGLGDLRSGVNNTKSPSVSAFIQGEIILGGLFPVHKTGEGACSGINLDRGVERLEAMLFTIDEINNNTRLLPGITLGANIFDTCGMSTYALEQSLEFIRGSFTTLDTTEFVCSDGSKATARYKGTSVAGVIGGSYSSVSIQVANLLRLFKLPQISYASTSASLSDKSRYDYFVRTVPPDVLQAKALVDIVQAFNWTYVSTVQSEGEYGKSGMDYFKQEARAKNICIAASVEISEKANVLMYEKAIKEIISKPARVVILFVRTEDAVGLLDAATRRNLTGHYVFVASDAWGNRNEPVQNNKLAAQGAITLELQSTPIQKFENYFLSLNPRQNTRNPWFIEYWEEIHKCSWSRKSARPPAYDGLVPVKYCTGDERLNRKLDKQESKVQFIYDAVYAIAIALDRMHKEVCPNTPRSLCPEMKTIDGERLLKDYLLNISFDGE</sequence>
<keyword evidence="4" id="KW-1133">Transmembrane helix</keyword>
<evidence type="ECO:0000256" key="7">
    <source>
        <dbReference type="ARBA" id="ARBA00023180"/>
    </source>
</evidence>
<keyword evidence="8" id="KW-0732">Signal</keyword>
<proteinExistence type="inferred from homology"/>
<evidence type="ECO:0000256" key="6">
    <source>
        <dbReference type="ARBA" id="ARBA00023170"/>
    </source>
</evidence>
<comment type="subcellular location">
    <subcellularLocation>
        <location evidence="1">Membrane</location>
        <topology evidence="1">Multi-pass membrane protein</topology>
    </subcellularLocation>
</comment>
<dbReference type="PRINTS" id="PR00593">
    <property type="entry name" value="MTABOTROPICR"/>
</dbReference>
<dbReference type="FunFam" id="3.40.50.2300:FF:000145">
    <property type="entry name" value="Glutamate receptor, metabotropic"/>
    <property type="match status" value="1"/>
</dbReference>
<dbReference type="Proteomes" id="UP001519460">
    <property type="component" value="Unassembled WGS sequence"/>
</dbReference>
<dbReference type="CDD" id="cd06362">
    <property type="entry name" value="PBP1_mGluR"/>
    <property type="match status" value="1"/>
</dbReference>
<dbReference type="Pfam" id="PF01094">
    <property type="entry name" value="ANF_receptor"/>
    <property type="match status" value="1"/>
</dbReference>
<keyword evidence="5" id="KW-0472">Membrane</keyword>